<feature type="signal peptide" evidence="2">
    <location>
        <begin position="1"/>
        <end position="26"/>
    </location>
</feature>
<keyword evidence="2" id="KW-0732">Signal</keyword>
<evidence type="ECO:0000256" key="2">
    <source>
        <dbReference type="SAM" id="SignalP"/>
    </source>
</evidence>
<keyword evidence="4" id="KW-1185">Reference proteome</keyword>
<dbReference type="RefSeq" id="WP_207352400.1">
    <property type="nucleotide sequence ID" value="NZ_JAFMPY010000025.1"/>
</dbReference>
<dbReference type="Proteomes" id="UP000664288">
    <property type="component" value="Unassembled WGS sequence"/>
</dbReference>
<feature type="region of interest" description="Disordered" evidence="1">
    <location>
        <begin position="28"/>
        <end position="71"/>
    </location>
</feature>
<protein>
    <submittedName>
        <fullName evidence="3">Uncharacterized protein</fullName>
    </submittedName>
</protein>
<dbReference type="EMBL" id="JAFMPY010000025">
    <property type="protein sequence ID" value="MBO0905769.1"/>
    <property type="molecule type" value="Genomic_DNA"/>
</dbReference>
<feature type="compositionally biased region" description="Low complexity" evidence="1">
    <location>
        <begin position="28"/>
        <end position="43"/>
    </location>
</feature>
<sequence length="207" mass="21368">MANLRRDLKLAMAASAVLITAVGAFAQGQGQGQGQPKAAATGGIDLESSPFAPPKPGQSQDPSSGLTPRGLTLGELDWAPIASRCTFVRAGGGNGDAADAGKTEPGKGFGRFVFVTMVADSAGEGQPLERGYVMANGLVRELERGKTSAGKEKSVVTNWRAAGEPRISVGLILTGTAKLNDQTQYTGTMTVFWGDKKEEVPVRGSCG</sequence>
<accession>A0ABS3J7X7</accession>
<evidence type="ECO:0000313" key="3">
    <source>
        <dbReference type="EMBL" id="MBO0905769.1"/>
    </source>
</evidence>
<feature type="chain" id="PRO_5045836367" evidence="2">
    <location>
        <begin position="27"/>
        <end position="207"/>
    </location>
</feature>
<name>A0ABS3J7X7_9HYPH</name>
<evidence type="ECO:0000313" key="4">
    <source>
        <dbReference type="Proteomes" id="UP000664288"/>
    </source>
</evidence>
<gene>
    <name evidence="3" type="ORF">J1C47_19160</name>
</gene>
<evidence type="ECO:0000256" key="1">
    <source>
        <dbReference type="SAM" id="MobiDB-lite"/>
    </source>
</evidence>
<proteinExistence type="predicted"/>
<organism evidence="3 4">
    <name type="scientific">Jiella sonneratiae</name>
    <dbReference type="NCBI Taxonomy" id="2816856"/>
    <lineage>
        <taxon>Bacteria</taxon>
        <taxon>Pseudomonadati</taxon>
        <taxon>Pseudomonadota</taxon>
        <taxon>Alphaproteobacteria</taxon>
        <taxon>Hyphomicrobiales</taxon>
        <taxon>Aurantimonadaceae</taxon>
        <taxon>Jiella</taxon>
    </lineage>
</organism>
<feature type="compositionally biased region" description="Polar residues" evidence="1">
    <location>
        <begin position="57"/>
        <end position="66"/>
    </location>
</feature>
<comment type="caution">
    <text evidence="3">The sequence shown here is derived from an EMBL/GenBank/DDBJ whole genome shotgun (WGS) entry which is preliminary data.</text>
</comment>
<reference evidence="3 4" key="1">
    <citation type="submission" date="2021-03" db="EMBL/GenBank/DDBJ databases">
        <title>Whole genome sequence of Jiella sp. MQZ13P-4.</title>
        <authorList>
            <person name="Tuo L."/>
        </authorList>
    </citation>
    <scope>NUCLEOTIDE SEQUENCE [LARGE SCALE GENOMIC DNA]</scope>
    <source>
        <strain evidence="3 4">MQZ13P-4</strain>
    </source>
</reference>